<evidence type="ECO:0000313" key="2">
    <source>
        <dbReference type="Proteomes" id="UP000273675"/>
    </source>
</evidence>
<dbReference type="PANTHER" id="PTHR42782:SF4">
    <property type="entry name" value="DUF455 DOMAIN-CONTAINING PROTEIN"/>
    <property type="match status" value="1"/>
</dbReference>
<organism evidence="1 2">
    <name type="scientific">Maricaulis maris</name>
    <dbReference type="NCBI Taxonomy" id="74318"/>
    <lineage>
        <taxon>Bacteria</taxon>
        <taxon>Pseudomonadati</taxon>
        <taxon>Pseudomonadota</taxon>
        <taxon>Alphaproteobacteria</taxon>
        <taxon>Maricaulales</taxon>
        <taxon>Maricaulaceae</taxon>
        <taxon>Maricaulis</taxon>
    </lineage>
</organism>
<dbReference type="InterPro" id="IPR011197">
    <property type="entry name" value="UCP012318"/>
</dbReference>
<dbReference type="SUPFAM" id="SSF47240">
    <property type="entry name" value="Ferritin-like"/>
    <property type="match status" value="1"/>
</dbReference>
<gene>
    <name evidence="1" type="ORF">C7435_1001</name>
</gene>
<protein>
    <submittedName>
        <fullName evidence="1">Uncharacterized ferritin-like protein (DUF455 family)</fullName>
    </submittedName>
</protein>
<name>A0A495DKA9_9PROT</name>
<dbReference type="CDD" id="cd00657">
    <property type="entry name" value="Ferritin_like"/>
    <property type="match status" value="1"/>
</dbReference>
<dbReference type="Pfam" id="PF04305">
    <property type="entry name" value="DUF455"/>
    <property type="match status" value="1"/>
</dbReference>
<sequence length="280" mass="30162">MRSSGPCANLADAGDILTLARSVLATASPDAKADRAREVAALWRAGRAPLPMQGVIPADHPARPDRPRLVAPADVPRRRLNSPAGRVALLHAVAHIEFNAIDLAFDMLARYALDDALADEARTAFIDDWIGVGDDEARHFRLITGRLAELGAGYGDFPAHSGLWDAAMATRDSLAGRLAVAPLVLEARGLDVTPGMINRLVSAGDTVSADCLRTIYTEEIGHVAAGARWFRHVAARAGEDPVTWFQALVRKHFSSGLKPPFNAEARLRADLPPEFYETLI</sequence>
<dbReference type="OrthoDB" id="9778629at2"/>
<evidence type="ECO:0000313" key="1">
    <source>
        <dbReference type="EMBL" id="RKR03053.1"/>
    </source>
</evidence>
<dbReference type="EMBL" id="RBIM01000002">
    <property type="protein sequence ID" value="RKR03053.1"/>
    <property type="molecule type" value="Genomic_DNA"/>
</dbReference>
<proteinExistence type="predicted"/>
<dbReference type="PANTHER" id="PTHR42782">
    <property type="entry name" value="SI:CH73-314G15.3"/>
    <property type="match status" value="1"/>
</dbReference>
<reference evidence="1 2" key="1">
    <citation type="submission" date="2018-10" db="EMBL/GenBank/DDBJ databases">
        <title>Genomic Encyclopedia of Type Strains, Phase IV (KMG-IV): sequencing the most valuable type-strain genomes for metagenomic binning, comparative biology and taxonomic classification.</title>
        <authorList>
            <person name="Goeker M."/>
        </authorList>
    </citation>
    <scope>NUCLEOTIDE SEQUENCE [LARGE SCALE GENOMIC DNA]</scope>
    <source>
        <strain evidence="1 2">DSM 4734</strain>
    </source>
</reference>
<comment type="caution">
    <text evidence="1">The sequence shown here is derived from an EMBL/GenBank/DDBJ whole genome shotgun (WGS) entry which is preliminary data.</text>
</comment>
<dbReference type="AlphaFoldDB" id="A0A495DKA9"/>
<dbReference type="Proteomes" id="UP000273675">
    <property type="component" value="Unassembled WGS sequence"/>
</dbReference>
<dbReference type="InterPro" id="IPR007402">
    <property type="entry name" value="DUF455"/>
</dbReference>
<dbReference type="InterPro" id="IPR009078">
    <property type="entry name" value="Ferritin-like_SF"/>
</dbReference>
<accession>A0A495DKA9</accession>
<dbReference type="PIRSF" id="PIRSF012318">
    <property type="entry name" value="UCP012318"/>
    <property type="match status" value="1"/>
</dbReference>